<reference evidence="1 2" key="1">
    <citation type="journal article" date="2024" name="BMC Genomics">
        <title>De novo assembly and annotation of Popillia japonica's genome with initial clues to its potential as an invasive pest.</title>
        <authorList>
            <person name="Cucini C."/>
            <person name="Boschi S."/>
            <person name="Funari R."/>
            <person name="Cardaioli E."/>
            <person name="Iannotti N."/>
            <person name="Marturano G."/>
            <person name="Paoli F."/>
            <person name="Bruttini M."/>
            <person name="Carapelli A."/>
            <person name="Frati F."/>
            <person name="Nardi F."/>
        </authorList>
    </citation>
    <scope>NUCLEOTIDE SEQUENCE [LARGE SCALE GENOMIC DNA]</scope>
    <source>
        <strain evidence="1">DMR45628</strain>
    </source>
</reference>
<sequence>MEYRRELHLCVFVHKAIAEGSPRYINSLLGTRRMVHDRDLRHPHLFDRIGWLKMEYRRELHLCVFVHKAIAEGSARYINSLLGTRRMVHDRDLRHLDQLAVQRHRYVLFNRSFSYSAAKYYNALPHDFKTDSVSVFRRKVISLLREKQRSH</sequence>
<accession>A0AAW1LQT7</accession>
<organism evidence="1 2">
    <name type="scientific">Popillia japonica</name>
    <name type="common">Japanese beetle</name>
    <dbReference type="NCBI Taxonomy" id="7064"/>
    <lineage>
        <taxon>Eukaryota</taxon>
        <taxon>Metazoa</taxon>
        <taxon>Ecdysozoa</taxon>
        <taxon>Arthropoda</taxon>
        <taxon>Hexapoda</taxon>
        <taxon>Insecta</taxon>
        <taxon>Pterygota</taxon>
        <taxon>Neoptera</taxon>
        <taxon>Endopterygota</taxon>
        <taxon>Coleoptera</taxon>
        <taxon>Polyphaga</taxon>
        <taxon>Scarabaeiformia</taxon>
        <taxon>Scarabaeidae</taxon>
        <taxon>Rutelinae</taxon>
        <taxon>Popillia</taxon>
    </lineage>
</organism>
<gene>
    <name evidence="1" type="ORF">QE152_g12762</name>
</gene>
<protein>
    <submittedName>
        <fullName evidence="1">Uncharacterized protein</fullName>
    </submittedName>
</protein>
<comment type="caution">
    <text evidence="1">The sequence shown here is derived from an EMBL/GenBank/DDBJ whole genome shotgun (WGS) entry which is preliminary data.</text>
</comment>
<dbReference type="Proteomes" id="UP001458880">
    <property type="component" value="Unassembled WGS sequence"/>
</dbReference>
<proteinExistence type="predicted"/>
<dbReference type="EMBL" id="JASPKY010000118">
    <property type="protein sequence ID" value="KAK9736089.1"/>
    <property type="molecule type" value="Genomic_DNA"/>
</dbReference>
<keyword evidence="2" id="KW-1185">Reference proteome</keyword>
<evidence type="ECO:0000313" key="2">
    <source>
        <dbReference type="Proteomes" id="UP001458880"/>
    </source>
</evidence>
<evidence type="ECO:0000313" key="1">
    <source>
        <dbReference type="EMBL" id="KAK9736089.1"/>
    </source>
</evidence>
<name>A0AAW1LQT7_POPJA</name>
<dbReference type="AlphaFoldDB" id="A0AAW1LQT7"/>